<sequence>MRMTSVFLGGFPGPLRDLFAIWSEELDALYDQDSNQIVIKDNTELKAGQEYEAKTFCDLIQLEGAEALAEYKSDFYAGRPALTVNVYGKGKAYYIASQLPEGVTAQKRSDKDYDYIFLMNFSEDDKKIELKEELMEFINENIIKDSIILAKYEVKMFKKMNTLT</sequence>
<dbReference type="SUPFAM" id="SSF52317">
    <property type="entry name" value="Class I glutamine amidotransferase-like"/>
    <property type="match status" value="1"/>
</dbReference>
<dbReference type="RefSeq" id="WP_110301351.1">
    <property type="nucleotide sequence ID" value="NZ_QICM01000063.1"/>
</dbReference>
<organism evidence="3 4">
    <name type="scientific">Halanaerobium congolense</name>
    <dbReference type="NCBI Taxonomy" id="54121"/>
    <lineage>
        <taxon>Bacteria</taxon>
        <taxon>Bacillati</taxon>
        <taxon>Bacillota</taxon>
        <taxon>Clostridia</taxon>
        <taxon>Halanaerobiales</taxon>
        <taxon>Halanaerobiaceae</taxon>
        <taxon>Halanaerobium</taxon>
    </lineage>
</organism>
<name>A0A318DZG5_9FIRM</name>
<evidence type="ECO:0000259" key="1">
    <source>
        <dbReference type="Pfam" id="PF08532"/>
    </source>
</evidence>
<dbReference type="Pfam" id="PF08533">
    <property type="entry name" value="Glyco_hydro_42C"/>
    <property type="match status" value="1"/>
</dbReference>
<feature type="domain" description="Beta-galactosidase C-terminal" evidence="2">
    <location>
        <begin position="102"/>
        <end position="157"/>
    </location>
</feature>
<evidence type="ECO:0000313" key="4">
    <source>
        <dbReference type="Proteomes" id="UP000247389"/>
    </source>
</evidence>
<dbReference type="InterPro" id="IPR029062">
    <property type="entry name" value="Class_I_gatase-like"/>
</dbReference>
<dbReference type="GO" id="GO:0006012">
    <property type="term" value="P:galactose metabolic process"/>
    <property type="evidence" value="ECO:0007669"/>
    <property type="project" value="InterPro"/>
</dbReference>
<dbReference type="PANTHER" id="PTHR36447:SF1">
    <property type="entry name" value="BETA-GALACTOSIDASE GANA"/>
    <property type="match status" value="1"/>
</dbReference>
<proteinExistence type="predicted"/>
<dbReference type="Proteomes" id="UP000247389">
    <property type="component" value="Unassembled WGS sequence"/>
</dbReference>
<comment type="caution">
    <text evidence="3">The sequence shown here is derived from an EMBL/GenBank/DDBJ whole genome shotgun (WGS) entry which is preliminary data.</text>
</comment>
<dbReference type="Pfam" id="PF08532">
    <property type="entry name" value="Glyco_hydro_42M"/>
    <property type="match status" value="1"/>
</dbReference>
<gene>
    <name evidence="3" type="ORF">C8C78_1633</name>
</gene>
<protein>
    <submittedName>
        <fullName evidence="3">Beta-galactosidase-like protein</fullName>
    </submittedName>
</protein>
<accession>A0A318DZG5</accession>
<dbReference type="GO" id="GO:0004565">
    <property type="term" value="F:beta-galactosidase activity"/>
    <property type="evidence" value="ECO:0007669"/>
    <property type="project" value="InterPro"/>
</dbReference>
<dbReference type="EMBL" id="QICM01000063">
    <property type="protein sequence ID" value="PXV60011.1"/>
    <property type="molecule type" value="Genomic_DNA"/>
</dbReference>
<dbReference type="Gene3D" id="3.40.50.880">
    <property type="match status" value="1"/>
</dbReference>
<dbReference type="Gene3D" id="2.60.40.1180">
    <property type="entry name" value="Golgi alpha-mannosidase II"/>
    <property type="match status" value="1"/>
</dbReference>
<dbReference type="InterPro" id="IPR003476">
    <property type="entry name" value="Glyco_hydro_42"/>
</dbReference>
<feature type="domain" description="Beta-galactosidase trimerisation" evidence="1">
    <location>
        <begin position="5"/>
        <end position="100"/>
    </location>
</feature>
<dbReference type="AlphaFoldDB" id="A0A318DZG5"/>
<dbReference type="InterPro" id="IPR013780">
    <property type="entry name" value="Glyco_hydro_b"/>
</dbReference>
<dbReference type="InterPro" id="IPR013739">
    <property type="entry name" value="Beta_galactosidase_C"/>
</dbReference>
<reference evidence="3 4" key="1">
    <citation type="submission" date="2018-04" db="EMBL/GenBank/DDBJ databases">
        <title>Subsurface microbial communities from deep shales in Ohio and West Virginia, USA.</title>
        <authorList>
            <person name="Wrighton K."/>
        </authorList>
    </citation>
    <scope>NUCLEOTIDE SEQUENCE [LARGE SCALE GENOMIC DNA]</scope>
    <source>
        <strain evidence="3 4">MSL28</strain>
    </source>
</reference>
<dbReference type="InterPro" id="IPR013738">
    <property type="entry name" value="Beta_galactosidase_Trimer"/>
</dbReference>
<dbReference type="PANTHER" id="PTHR36447">
    <property type="entry name" value="BETA-GALACTOSIDASE GANA"/>
    <property type="match status" value="1"/>
</dbReference>
<evidence type="ECO:0000259" key="2">
    <source>
        <dbReference type="Pfam" id="PF08533"/>
    </source>
</evidence>
<evidence type="ECO:0000313" key="3">
    <source>
        <dbReference type="EMBL" id="PXV60011.1"/>
    </source>
</evidence>